<protein>
    <submittedName>
        <fullName evidence="3">CUE domain containing 1a</fullName>
    </submittedName>
</protein>
<dbReference type="PANTHER" id="PTHR13467:SF3">
    <property type="entry name" value="CUE DOMAIN-CONTAINING PROTEIN 1"/>
    <property type="match status" value="1"/>
</dbReference>
<dbReference type="AlphaFoldDB" id="A0A4W5KMF3"/>
<feature type="region of interest" description="Disordered" evidence="1">
    <location>
        <begin position="113"/>
        <end position="179"/>
    </location>
</feature>
<evidence type="ECO:0000313" key="3">
    <source>
        <dbReference type="Ensembl" id="ENSHHUP00000017682.1"/>
    </source>
</evidence>
<reference evidence="3" key="2">
    <citation type="submission" date="2025-08" db="UniProtKB">
        <authorList>
            <consortium name="Ensembl"/>
        </authorList>
    </citation>
    <scope>IDENTIFICATION</scope>
</reference>
<evidence type="ECO:0000259" key="2">
    <source>
        <dbReference type="PROSITE" id="PS51140"/>
    </source>
</evidence>
<dbReference type="Gene3D" id="1.10.8.10">
    <property type="entry name" value="DNA helicase RuvA subunit, C-terminal domain"/>
    <property type="match status" value="1"/>
</dbReference>
<accession>A0A4W5KMF3</accession>
<feature type="domain" description="CUE" evidence="2">
    <location>
        <begin position="47"/>
        <end position="90"/>
    </location>
</feature>
<name>A0A4W5KMF3_9TELE</name>
<dbReference type="InterPro" id="IPR009060">
    <property type="entry name" value="UBA-like_sf"/>
</dbReference>
<dbReference type="Ensembl" id="ENSHHUT00000018323.1">
    <property type="protein sequence ID" value="ENSHHUP00000017682.1"/>
    <property type="gene ID" value="ENSHHUG00000010983.1"/>
</dbReference>
<dbReference type="SUPFAM" id="SSF46934">
    <property type="entry name" value="UBA-like"/>
    <property type="match status" value="1"/>
</dbReference>
<dbReference type="Proteomes" id="UP000314982">
    <property type="component" value="Unassembled WGS sequence"/>
</dbReference>
<organism evidence="3 4">
    <name type="scientific">Hucho hucho</name>
    <name type="common">huchen</name>
    <dbReference type="NCBI Taxonomy" id="62062"/>
    <lineage>
        <taxon>Eukaryota</taxon>
        <taxon>Metazoa</taxon>
        <taxon>Chordata</taxon>
        <taxon>Craniata</taxon>
        <taxon>Vertebrata</taxon>
        <taxon>Euteleostomi</taxon>
        <taxon>Actinopterygii</taxon>
        <taxon>Neopterygii</taxon>
        <taxon>Teleostei</taxon>
        <taxon>Protacanthopterygii</taxon>
        <taxon>Salmoniformes</taxon>
        <taxon>Salmonidae</taxon>
        <taxon>Salmoninae</taxon>
        <taxon>Hucho</taxon>
    </lineage>
</organism>
<dbReference type="SMART" id="SM00546">
    <property type="entry name" value="CUE"/>
    <property type="match status" value="1"/>
</dbReference>
<dbReference type="InterPro" id="IPR040195">
    <property type="entry name" value="CUE_CUED1"/>
</dbReference>
<dbReference type="STRING" id="62062.ENSHHUP00000017682"/>
<dbReference type="InterPro" id="IPR003892">
    <property type="entry name" value="CUE"/>
</dbReference>
<reference evidence="4" key="1">
    <citation type="submission" date="2018-06" db="EMBL/GenBank/DDBJ databases">
        <title>Genome assembly of Danube salmon.</title>
        <authorList>
            <person name="Macqueen D.J."/>
            <person name="Gundappa M.K."/>
        </authorList>
    </citation>
    <scope>NUCLEOTIDE SEQUENCE [LARGE SCALE GENOMIC DNA]</scope>
</reference>
<reference evidence="3" key="3">
    <citation type="submission" date="2025-09" db="UniProtKB">
        <authorList>
            <consortium name="Ensembl"/>
        </authorList>
    </citation>
    <scope>IDENTIFICATION</scope>
</reference>
<dbReference type="Pfam" id="PF02845">
    <property type="entry name" value="CUE"/>
    <property type="match status" value="1"/>
</dbReference>
<feature type="compositionally biased region" description="Pro residues" evidence="1">
    <location>
        <begin position="162"/>
        <end position="173"/>
    </location>
</feature>
<sequence length="436" mass="48706">MMTSLFRRHSNSSGNHGDVAPHEESPVPGELNNSRPGGGGRTVRRLEFNQAMEDFRTMFPSMEQEVIECVLRANHGAVDSTINQLLQMSLDGHRSNDSSDSEDSLPPEILERTLEPDSSDEEPPPVYSPPSYDMHIYDRKYPDEILPTASPPPSFDASQTPPCQPPPCPPPPASQWQVGSYRNWNPPLLGNLPDDFLRILPQQLDSLPRSYTSLTQSSLTQPSSSSSLSSMTQQVQLGAGAGARAGQVGMEAEQERKLKQYLGDERIALFLQNEEFMRELQRNREFLIALERGVHTHTRSSTHSVIHPHTDYFLQRLQMSYTVLSDDITMLSSQSRYEESLEEGSLCHGSAFLLIFKTSVLVMHEGRLAGCPAMCLYAHNPIDVETSALYVLDRLQYESKTSKSHHSPAFMGMSTPGRYRSSALHSIKLHPRTVSL</sequence>
<dbReference type="CDD" id="cd14366">
    <property type="entry name" value="CUE_CUED1"/>
    <property type="match status" value="1"/>
</dbReference>
<feature type="region of interest" description="Disordered" evidence="1">
    <location>
        <begin position="1"/>
        <end position="42"/>
    </location>
</feature>
<dbReference type="InterPro" id="IPR040192">
    <property type="entry name" value="CUEDC1"/>
</dbReference>
<evidence type="ECO:0000313" key="4">
    <source>
        <dbReference type="Proteomes" id="UP000314982"/>
    </source>
</evidence>
<dbReference type="PROSITE" id="PS51140">
    <property type="entry name" value="CUE"/>
    <property type="match status" value="1"/>
</dbReference>
<keyword evidence="4" id="KW-1185">Reference proteome</keyword>
<dbReference type="PANTHER" id="PTHR13467">
    <property type="entry name" value="CUE DOMAIN CONTAINING PROTEIN 1"/>
    <property type="match status" value="1"/>
</dbReference>
<dbReference type="GeneTree" id="ENSGT00390000006762"/>
<dbReference type="GO" id="GO:0043130">
    <property type="term" value="F:ubiquitin binding"/>
    <property type="evidence" value="ECO:0007669"/>
    <property type="project" value="InterPro"/>
</dbReference>
<evidence type="ECO:0000256" key="1">
    <source>
        <dbReference type="SAM" id="MobiDB-lite"/>
    </source>
</evidence>
<feature type="compositionally biased region" description="Basic residues" evidence="1">
    <location>
        <begin position="1"/>
        <end position="10"/>
    </location>
</feature>
<proteinExistence type="predicted"/>